<feature type="domain" description="CRISPR system ring nuclease SSO2081-like" evidence="1">
    <location>
        <begin position="15"/>
        <end position="206"/>
    </location>
</feature>
<gene>
    <name evidence="2" type="ORF">SAMN06265370_105130</name>
</gene>
<dbReference type="Proteomes" id="UP000198417">
    <property type="component" value="Unassembled WGS sequence"/>
</dbReference>
<dbReference type="InterPro" id="IPR013413">
    <property type="entry name" value="CRISPR-assoc_prot_NE0113"/>
</dbReference>
<dbReference type="CDD" id="cd09741">
    <property type="entry name" value="Csx1_III-U"/>
    <property type="match status" value="1"/>
</dbReference>
<evidence type="ECO:0000313" key="3">
    <source>
        <dbReference type="Proteomes" id="UP000198417"/>
    </source>
</evidence>
<name>A0A238WFZ1_9RHOB</name>
<dbReference type="NCBIfam" id="TIGR02584">
    <property type="entry name" value="cas_NE0113"/>
    <property type="match status" value="1"/>
</dbReference>
<sequence>MTFDRRILLATVGMSPAVVTETLWALQNERQSQSFPTEVHFATTTTGATKIEEHFLKGSIFRDFAKQYDLDIKISAENIHIVHGKSGPLANIQTDDDNMRLADLVVNLVRDFTKDPASSLHVSIAGGRKTMTFFGGYILSLFSRPQDRLSHVLVDPRFEIPGFFFPPHPPADIDVRGGRASTKDAGIVLADIPILRLRGFLRHNPMDGDLSYSDIVALAQRLIDPPEMVVDIPNRKLICQGVSVDFSSATSQFALAIYLAKRIVDEGKMYAGAISHEEFLDPSEQSAFQQAQTLAAGTRDDIDRLQEKLADRGHAPLREVSFLSTRTRLNERLDLALADLADRYKIHRIATKPKAARGFRLEPHQITILED</sequence>
<protein>
    <submittedName>
        <fullName evidence="2">CRISPR-associated protein, NE0113 family</fullName>
    </submittedName>
</protein>
<dbReference type="InterPro" id="IPR019092">
    <property type="entry name" value="SSO2081-like_dom"/>
</dbReference>
<evidence type="ECO:0000313" key="2">
    <source>
        <dbReference type="EMBL" id="SNR44599.1"/>
    </source>
</evidence>
<organism evidence="2 3">
    <name type="scientific">Puniceibacterium sediminis</name>
    <dbReference type="NCBI Taxonomy" id="1608407"/>
    <lineage>
        <taxon>Bacteria</taxon>
        <taxon>Pseudomonadati</taxon>
        <taxon>Pseudomonadota</taxon>
        <taxon>Alphaproteobacteria</taxon>
        <taxon>Rhodobacterales</taxon>
        <taxon>Paracoccaceae</taxon>
        <taxon>Puniceibacterium</taxon>
    </lineage>
</organism>
<keyword evidence="3" id="KW-1185">Reference proteome</keyword>
<evidence type="ECO:0000259" key="1">
    <source>
        <dbReference type="Pfam" id="PF09623"/>
    </source>
</evidence>
<dbReference type="Pfam" id="PF09623">
    <property type="entry name" value="Cas_NE0113"/>
    <property type="match status" value="1"/>
</dbReference>
<dbReference type="EMBL" id="FZNN01000005">
    <property type="protein sequence ID" value="SNR44599.1"/>
    <property type="molecule type" value="Genomic_DNA"/>
</dbReference>
<dbReference type="RefSeq" id="WP_176439082.1">
    <property type="nucleotide sequence ID" value="NZ_FZNN01000005.1"/>
</dbReference>
<proteinExistence type="predicted"/>
<accession>A0A238WFZ1</accession>
<reference evidence="2 3" key="1">
    <citation type="submission" date="2017-06" db="EMBL/GenBank/DDBJ databases">
        <authorList>
            <person name="Kim H.J."/>
            <person name="Triplett B.A."/>
        </authorList>
    </citation>
    <scope>NUCLEOTIDE SEQUENCE [LARGE SCALE GENOMIC DNA]</scope>
    <source>
        <strain evidence="2 3">DSM 29052</strain>
    </source>
</reference>
<dbReference type="AlphaFoldDB" id="A0A238WFZ1"/>